<dbReference type="OrthoDB" id="2745898at2759"/>
<dbReference type="Proteomes" id="UP000001194">
    <property type="component" value="Unassembled WGS sequence"/>
</dbReference>
<evidence type="ECO:0000313" key="2">
    <source>
        <dbReference type="EMBL" id="EDR04539.1"/>
    </source>
</evidence>
<name>B0DLC7_LACBS</name>
<gene>
    <name evidence="2" type="ORF">LACBIDRAFT_330457</name>
</gene>
<feature type="compositionally biased region" description="Basic and acidic residues" evidence="1">
    <location>
        <begin position="549"/>
        <end position="567"/>
    </location>
</feature>
<dbReference type="InParanoid" id="B0DLC7"/>
<proteinExistence type="predicted"/>
<protein>
    <submittedName>
        <fullName evidence="2">Predicted protein</fullName>
    </submittedName>
</protein>
<accession>B0DLC7</accession>
<dbReference type="KEGG" id="lbc:LACBIDRAFT_330457"/>
<sequence>MAHSVEIPQDIIDNVIAALGNDERSLQQCALVSSSFLLPSRKQLFYSITFGSSNNLVYRRLHQLHNPLIRSFVRRISVYHGWLSKPTSESDKLLLSILQLSFCHLEEFSLWCVHAVNWSGLSGELKDALSTLIHSPTLKILYLHNINNAPITLFLGIVHLTKLHLYDVLLNYSDGEQPSSLTPATTASHTVIDQCVLSFCNPTRGRRFPKFVPFMSHLRVLEIQISPSFATSSDFAILSFLMRSLRANFTSPATLEHLKLEIEFGGSDNLFNHSKFYKDLRRAHVWGHLDSIVTDPIGSRYDDNVMIELNNDEILEAVLDGLPLLHNKGIFRKPGDWPVAKAQSNGADQEAHSLAKFGNKDLQLLVLICHGCMEWRHTETLPFVVPSLPGYSSFSLELTSGNVEPDPKNKFTSAFNQFVPDTTDPNARLRKPRKPYKKALIPNPRLRHPWEQHLTKFQSTYTSSRSATTAHEMPILALGSPAQVLSQLGQAQVLSWQLSGDDSIMMDVEMESPNPSSQSSSSGSQSSHGLSKLSSLVPSSSPSFNRTDTPAEHCDYMRASKRSHDQAFPELSSV</sequence>
<dbReference type="HOGENOM" id="CLU_474925_0_0_1"/>
<dbReference type="EMBL" id="DS547117">
    <property type="protein sequence ID" value="EDR04539.1"/>
    <property type="molecule type" value="Genomic_DNA"/>
</dbReference>
<reference evidence="2 3" key="1">
    <citation type="journal article" date="2008" name="Nature">
        <title>The genome of Laccaria bicolor provides insights into mycorrhizal symbiosis.</title>
        <authorList>
            <person name="Martin F."/>
            <person name="Aerts A."/>
            <person name="Ahren D."/>
            <person name="Brun A."/>
            <person name="Danchin E.G.J."/>
            <person name="Duchaussoy F."/>
            <person name="Gibon J."/>
            <person name="Kohler A."/>
            <person name="Lindquist E."/>
            <person name="Pereda V."/>
            <person name="Salamov A."/>
            <person name="Shapiro H.J."/>
            <person name="Wuyts J."/>
            <person name="Blaudez D."/>
            <person name="Buee M."/>
            <person name="Brokstein P."/>
            <person name="Canbaeck B."/>
            <person name="Cohen D."/>
            <person name="Courty P.E."/>
            <person name="Coutinho P.M."/>
            <person name="Delaruelle C."/>
            <person name="Detter J.C."/>
            <person name="Deveau A."/>
            <person name="DiFazio S."/>
            <person name="Duplessis S."/>
            <person name="Fraissinet-Tachet L."/>
            <person name="Lucic E."/>
            <person name="Frey-Klett P."/>
            <person name="Fourrey C."/>
            <person name="Feussner I."/>
            <person name="Gay G."/>
            <person name="Grimwood J."/>
            <person name="Hoegger P.J."/>
            <person name="Jain P."/>
            <person name="Kilaru S."/>
            <person name="Labbe J."/>
            <person name="Lin Y.C."/>
            <person name="Legue V."/>
            <person name="Le Tacon F."/>
            <person name="Marmeisse R."/>
            <person name="Melayah D."/>
            <person name="Montanini B."/>
            <person name="Muratet M."/>
            <person name="Nehls U."/>
            <person name="Niculita-Hirzel H."/>
            <person name="Oudot-Le Secq M.P."/>
            <person name="Peter M."/>
            <person name="Quesneville H."/>
            <person name="Rajashekar B."/>
            <person name="Reich M."/>
            <person name="Rouhier N."/>
            <person name="Schmutz J."/>
            <person name="Yin T."/>
            <person name="Chalot M."/>
            <person name="Henrissat B."/>
            <person name="Kuees U."/>
            <person name="Lucas S."/>
            <person name="Van de Peer Y."/>
            <person name="Podila G.K."/>
            <person name="Polle A."/>
            <person name="Pukkila P.J."/>
            <person name="Richardson P.M."/>
            <person name="Rouze P."/>
            <person name="Sanders I.R."/>
            <person name="Stajich J.E."/>
            <person name="Tunlid A."/>
            <person name="Tuskan G."/>
            <person name="Grigoriev I.V."/>
        </authorList>
    </citation>
    <scope>NUCLEOTIDE SEQUENCE [LARGE SCALE GENOMIC DNA]</scope>
    <source>
        <strain evidence="3">S238N-H82 / ATCC MYA-4686</strain>
    </source>
</reference>
<evidence type="ECO:0000313" key="3">
    <source>
        <dbReference type="Proteomes" id="UP000001194"/>
    </source>
</evidence>
<feature type="compositionally biased region" description="Low complexity" evidence="1">
    <location>
        <begin position="512"/>
        <end position="543"/>
    </location>
</feature>
<organism evidence="3">
    <name type="scientific">Laccaria bicolor (strain S238N-H82 / ATCC MYA-4686)</name>
    <name type="common">Bicoloured deceiver</name>
    <name type="synonym">Laccaria laccata var. bicolor</name>
    <dbReference type="NCBI Taxonomy" id="486041"/>
    <lineage>
        <taxon>Eukaryota</taxon>
        <taxon>Fungi</taxon>
        <taxon>Dikarya</taxon>
        <taxon>Basidiomycota</taxon>
        <taxon>Agaricomycotina</taxon>
        <taxon>Agaricomycetes</taxon>
        <taxon>Agaricomycetidae</taxon>
        <taxon>Agaricales</taxon>
        <taxon>Agaricineae</taxon>
        <taxon>Hydnangiaceae</taxon>
        <taxon>Laccaria</taxon>
    </lineage>
</organism>
<keyword evidence="3" id="KW-1185">Reference proteome</keyword>
<dbReference type="RefSeq" id="XP_001884711.1">
    <property type="nucleotide sequence ID" value="XM_001884676.1"/>
</dbReference>
<evidence type="ECO:0000256" key="1">
    <source>
        <dbReference type="SAM" id="MobiDB-lite"/>
    </source>
</evidence>
<dbReference type="GeneID" id="6080365"/>
<dbReference type="AlphaFoldDB" id="B0DLC7"/>
<feature type="region of interest" description="Disordered" evidence="1">
    <location>
        <begin position="507"/>
        <end position="574"/>
    </location>
</feature>